<dbReference type="InterPro" id="IPR041736">
    <property type="entry name" value="4OHPhenylPyrv_dOase_N"/>
</dbReference>
<evidence type="ECO:0000256" key="27">
    <source>
        <dbReference type="SAM" id="MobiDB-lite"/>
    </source>
</evidence>
<evidence type="ECO:0000256" key="2">
    <source>
        <dbReference type="ARBA" id="ARBA00004395"/>
    </source>
</evidence>
<evidence type="ECO:0000256" key="22">
    <source>
        <dbReference type="ARBA" id="ARBA00023232"/>
    </source>
</evidence>
<dbReference type="FunFam" id="3.10.180.10:FF:000022">
    <property type="entry name" value="4-hydroxyphenylpyruvate dioxygenase"/>
    <property type="match status" value="1"/>
</dbReference>
<protein>
    <recommendedName>
        <fullName evidence="9">4-hydroxyphenylpyruvate dioxygenase</fullName>
        <ecNumber evidence="8">1.13.11.27</ecNumber>
    </recommendedName>
    <alternativeName>
        <fullName evidence="23">4-hydroxyphenylpyruvic acid oxidase</fullName>
    </alternativeName>
</protein>
<dbReference type="STRING" id="158441.A0A226DGL3"/>
<feature type="region of interest" description="Disordered" evidence="27">
    <location>
        <begin position="1"/>
        <end position="50"/>
    </location>
</feature>
<dbReference type="Pfam" id="PF24883">
    <property type="entry name" value="NPHP3_N"/>
    <property type="match status" value="1"/>
</dbReference>
<evidence type="ECO:0000256" key="18">
    <source>
        <dbReference type="ARBA" id="ARBA00023004"/>
    </source>
</evidence>
<dbReference type="GO" id="GO:0006572">
    <property type="term" value="P:L-tyrosine catabolic process"/>
    <property type="evidence" value="ECO:0007669"/>
    <property type="project" value="UniProtKB-KW"/>
</dbReference>
<dbReference type="GO" id="GO:0042803">
    <property type="term" value="F:protein homodimerization activity"/>
    <property type="evidence" value="ECO:0007669"/>
    <property type="project" value="UniProtKB-ARBA"/>
</dbReference>
<evidence type="ECO:0000256" key="9">
    <source>
        <dbReference type="ARBA" id="ARBA00018452"/>
    </source>
</evidence>
<keyword evidence="30" id="KW-1185">Reference proteome</keyword>
<evidence type="ECO:0000256" key="15">
    <source>
        <dbReference type="ARBA" id="ARBA00022878"/>
    </source>
</evidence>
<dbReference type="InterPro" id="IPR036770">
    <property type="entry name" value="Ankyrin_rpt-contain_sf"/>
</dbReference>
<dbReference type="EMBL" id="LNIX01000020">
    <property type="protein sequence ID" value="OXA44098.1"/>
    <property type="molecule type" value="Genomic_DNA"/>
</dbReference>
<reference evidence="29 30" key="1">
    <citation type="submission" date="2015-12" db="EMBL/GenBank/DDBJ databases">
        <title>The genome of Folsomia candida.</title>
        <authorList>
            <person name="Faddeeva A."/>
            <person name="Derks M.F."/>
            <person name="Anvar Y."/>
            <person name="Smit S."/>
            <person name="Van Straalen N."/>
            <person name="Roelofs D."/>
        </authorList>
    </citation>
    <scope>NUCLEOTIDE SEQUENCE [LARGE SCALE GENOMIC DNA]</scope>
    <source>
        <strain evidence="29 30">VU population</strain>
        <tissue evidence="29">Whole body</tissue>
    </source>
</reference>
<dbReference type="Proteomes" id="UP000198287">
    <property type="component" value="Unassembled WGS sequence"/>
</dbReference>
<evidence type="ECO:0000256" key="26">
    <source>
        <dbReference type="PROSITE-ProRule" id="PRU00023"/>
    </source>
</evidence>
<keyword evidence="21" id="KW-0472">Membrane</keyword>
<organism evidence="29 30">
    <name type="scientific">Folsomia candida</name>
    <name type="common">Springtail</name>
    <dbReference type="NCBI Taxonomy" id="158441"/>
    <lineage>
        <taxon>Eukaryota</taxon>
        <taxon>Metazoa</taxon>
        <taxon>Ecdysozoa</taxon>
        <taxon>Arthropoda</taxon>
        <taxon>Hexapoda</taxon>
        <taxon>Collembola</taxon>
        <taxon>Entomobryomorpha</taxon>
        <taxon>Isotomoidea</taxon>
        <taxon>Isotomidae</taxon>
        <taxon>Proisotominae</taxon>
        <taxon>Folsomia</taxon>
    </lineage>
</organism>
<keyword evidence="15" id="KW-0828">Tyrosine catabolism</keyword>
<dbReference type="InterPro" id="IPR058018">
    <property type="entry name" value="AAA_lid_TANC1/2"/>
</dbReference>
<comment type="pathway">
    <text evidence="5">Amino-acid degradation; L-phenylalanine degradation; acetoacetate and fumarate from L-phenylalanine: step 3/6.</text>
</comment>
<dbReference type="Pfam" id="PF25521">
    <property type="entry name" value="WHD_TANC1"/>
    <property type="match status" value="1"/>
</dbReference>
<dbReference type="PANTHER" id="PTHR11959">
    <property type="entry name" value="4-HYDROXYPHENYLPYRUVATE DIOXYGENASE"/>
    <property type="match status" value="1"/>
</dbReference>
<dbReference type="InterPro" id="IPR037523">
    <property type="entry name" value="VOC_core"/>
</dbReference>
<keyword evidence="19" id="KW-0333">Golgi apparatus</keyword>
<dbReference type="CDD" id="cd08342">
    <property type="entry name" value="HPPD_N_like"/>
    <property type="match status" value="1"/>
</dbReference>
<comment type="cofactor">
    <cofactor evidence="1">
        <name>Fe cation</name>
        <dbReference type="ChEBI" id="CHEBI:24875"/>
    </cofactor>
</comment>
<evidence type="ECO:0000256" key="14">
    <source>
        <dbReference type="ARBA" id="ARBA00022824"/>
    </source>
</evidence>
<keyword evidence="14" id="KW-0256">Endoplasmic reticulum</keyword>
<evidence type="ECO:0000256" key="12">
    <source>
        <dbReference type="ARBA" id="ARBA00022723"/>
    </source>
</evidence>
<dbReference type="GO" id="GO:0046872">
    <property type="term" value="F:metal ion binding"/>
    <property type="evidence" value="ECO:0007669"/>
    <property type="project" value="UniProtKB-KW"/>
</dbReference>
<feature type="domain" description="VOC" evidence="28">
    <location>
        <begin position="947"/>
        <end position="1105"/>
    </location>
</feature>
<name>A0A226DGL3_FOLCA</name>
<keyword evidence="13" id="KW-0677">Repeat</keyword>
<dbReference type="PROSITE" id="PS51819">
    <property type="entry name" value="VOC"/>
    <property type="match status" value="2"/>
</dbReference>
<evidence type="ECO:0000256" key="8">
    <source>
        <dbReference type="ARBA" id="ARBA00013222"/>
    </source>
</evidence>
<dbReference type="InterPro" id="IPR027417">
    <property type="entry name" value="P-loop_NTPase"/>
</dbReference>
<dbReference type="GO" id="GO:0006559">
    <property type="term" value="P:L-phenylalanine catabolic process"/>
    <property type="evidence" value="ECO:0007669"/>
    <property type="project" value="UniProtKB-KW"/>
</dbReference>
<gene>
    <name evidence="29" type="ORF">Fcan01_21034</name>
</gene>
<dbReference type="PANTHER" id="PTHR11959:SF1">
    <property type="entry name" value="4-HYDROXYPHENYLPYRUVATE DIOXYGENASE"/>
    <property type="match status" value="1"/>
</dbReference>
<evidence type="ECO:0000256" key="25">
    <source>
        <dbReference type="ARBA" id="ARBA00048047"/>
    </source>
</evidence>
<dbReference type="Gene3D" id="3.10.180.10">
    <property type="entry name" value="2,3-Dihydroxybiphenyl 1,2-Dioxygenase, domain 1"/>
    <property type="match status" value="2"/>
</dbReference>
<evidence type="ECO:0000256" key="10">
    <source>
        <dbReference type="ARBA" id="ARBA00022490"/>
    </source>
</evidence>
<dbReference type="InterPro" id="IPR056884">
    <property type="entry name" value="NPHP3-like_N"/>
</dbReference>
<dbReference type="InterPro" id="IPR002110">
    <property type="entry name" value="Ankyrin_rpt"/>
</dbReference>
<dbReference type="Gene3D" id="1.25.40.20">
    <property type="entry name" value="Ankyrin repeat-containing domain"/>
    <property type="match status" value="1"/>
</dbReference>
<dbReference type="InterPro" id="IPR004360">
    <property type="entry name" value="Glyas_Fos-R_dOase_dom"/>
</dbReference>
<dbReference type="Pfam" id="PF00903">
    <property type="entry name" value="Glyoxalase"/>
    <property type="match status" value="2"/>
</dbReference>
<feature type="domain" description="VOC" evidence="28">
    <location>
        <begin position="785"/>
        <end position="916"/>
    </location>
</feature>
<evidence type="ECO:0000313" key="30">
    <source>
        <dbReference type="Proteomes" id="UP000198287"/>
    </source>
</evidence>
<evidence type="ECO:0000256" key="4">
    <source>
        <dbReference type="ARBA" id="ARBA00004496"/>
    </source>
</evidence>
<dbReference type="EC" id="1.13.11.27" evidence="8"/>
<evidence type="ECO:0000256" key="13">
    <source>
        <dbReference type="ARBA" id="ARBA00022737"/>
    </source>
</evidence>
<feature type="repeat" description="ANK" evidence="26">
    <location>
        <begin position="712"/>
        <end position="744"/>
    </location>
</feature>
<dbReference type="SUPFAM" id="SSF48403">
    <property type="entry name" value="Ankyrin repeat"/>
    <property type="match status" value="1"/>
</dbReference>
<dbReference type="GO" id="GO:0000139">
    <property type="term" value="C:Golgi membrane"/>
    <property type="evidence" value="ECO:0007669"/>
    <property type="project" value="UniProtKB-SubCell"/>
</dbReference>
<comment type="similarity">
    <text evidence="6">Belongs to the 4HPPD family.</text>
</comment>
<comment type="caution">
    <text evidence="29">The sequence shown here is derived from an EMBL/GenBank/DDBJ whole genome shotgun (WGS) entry which is preliminary data.</text>
</comment>
<dbReference type="NCBIfam" id="TIGR01263">
    <property type="entry name" value="4HPPD"/>
    <property type="match status" value="1"/>
</dbReference>
<evidence type="ECO:0000313" key="29">
    <source>
        <dbReference type="EMBL" id="OXA44098.1"/>
    </source>
</evidence>
<keyword evidence="17" id="KW-0560">Oxidoreductase</keyword>
<feature type="compositionally biased region" description="Polar residues" evidence="27">
    <location>
        <begin position="97"/>
        <end position="111"/>
    </location>
</feature>
<evidence type="ECO:0000256" key="11">
    <source>
        <dbReference type="ARBA" id="ARBA00022553"/>
    </source>
</evidence>
<dbReference type="AlphaFoldDB" id="A0A226DGL3"/>
<sequence>MGKQRKSSTFTDKANNWRFPFPTKNSGEDSLGCGGGGGGGGAQSKSIIPSRVRNRFETSSHHLLVGLSSSIQGFSRKGKKKVSSCLTSKCHPVGIASSSASHYNGHLNNSGTTTTDNDTNKDELSSSSSVCDVASPTEDDEDGKNENETYARIGDYNREEAAPGHPRLPPPLKPLYFEVPQEEEHQLVERSWIYGEIDTIFSTDSNRRGVIIHGNPGTGKTTIALQLVENSCFGRNMKPENDELGNGSSLVKLASKIVAYHFCQVDNRTTCLVPDFVHSLAAQMCQAPGLSAYQTYLDENPDVQVGQQYKNQNFASCGFAICTAKRRKCEDLLSTHQCLTDPKKAFTSGILAPLRDLHKEKKLIFQDYFFLILDSVDEAESHSRPGNHGDTISGFLSKHILKIPPWFKIIATIRSSQLALLDFIPFKRISLDTMDDRVDADVRQYVSQRLQNLAKPCTTTGSGKKETFPVGNGNRKKVVSNSSSTFPGLKTHLLQLSGGSFLFLKLTIDLIEHGHLVVKLNNFKNLPISLQEVFSLHCNLRFSSGPKFKAVTPILSTCLVALNPLNLLEIYHSVNSLRFKENLAWVEFLRLFKTLQGLLVKRLDATYMFFHSSFRDWLLGKDYFGNARFTCNSEMGHAAIALRLLRVERPLSSHKLLDLAHHLLKANKSLRSGSGSSSSKLSQAILLLSSCENVSRLLLLAGASPMTKCPLSGQSILEICTAHGNVPLLDLLLEFGGDVNAENEKGDNLLALASRSGQLDMGDSKVVGTCYEDKGPQPPSGKFTHFDHITHWVGNAKQASTFYCVRMGFQPLAYAGLETGSRKVAAHVVRQNKIILVLKSAYEPDDKEMGDHLVRHGDGAKDVAFTVEDLDEIVKRAKQRGATIVRDIWEESDENGKVRFATIQTYGDTTHTFIERGNYQGLFLPGYGKPLFEDPLSAKLPTCHLGFIDHIVGNQPDLEMEDVVKWYESTLLFHRFWSVDDSQIHTEYSALRSIVVANWEETIKMPINEPAPGKKKSQIQEYVDYYGGAGVQHIALNSQDIIKAVKALRERGTEFLEVPRVYYTTLRENLKNSKVKVAEDLDILEALHILIDYDDNGYLLQIFTKPVQDRPTLFYEVIQRRNHNGFGAGNFKALFEAFETEQDKRGNL</sequence>
<dbReference type="InterPro" id="IPR058056">
    <property type="entry name" value="WH_TANC1/2"/>
</dbReference>
<dbReference type="CDD" id="cd01120">
    <property type="entry name" value="RecA-like_superfamily"/>
    <property type="match status" value="1"/>
</dbReference>
<proteinExistence type="inferred from homology"/>
<dbReference type="GO" id="GO:0005789">
    <property type="term" value="C:endoplasmic reticulum membrane"/>
    <property type="evidence" value="ECO:0007669"/>
    <property type="project" value="UniProtKB-SubCell"/>
</dbReference>
<evidence type="ECO:0000256" key="16">
    <source>
        <dbReference type="ARBA" id="ARBA00022964"/>
    </source>
</evidence>
<evidence type="ECO:0000256" key="23">
    <source>
        <dbReference type="ARBA" id="ARBA00029786"/>
    </source>
</evidence>
<comment type="subcellular location">
    <subcellularLocation>
        <location evidence="4">Cytoplasm</location>
    </subcellularLocation>
    <subcellularLocation>
        <location evidence="3">Endoplasmic reticulum membrane</location>
        <topology evidence="3">Peripheral membrane protein</topology>
    </subcellularLocation>
    <subcellularLocation>
        <location evidence="2">Golgi apparatus membrane</location>
        <topology evidence="2">Peripheral membrane protein</topology>
    </subcellularLocation>
</comment>
<keyword evidence="22" id="KW-0585">Phenylalanine catabolism</keyword>
<comment type="function">
    <text evidence="24">Catalyzes the conversion of 4-hydroxyphenylpyruvic acid to homogentisic acid, one of the steps in tyrosine catabolism.</text>
</comment>
<evidence type="ECO:0000256" key="1">
    <source>
        <dbReference type="ARBA" id="ARBA00001962"/>
    </source>
</evidence>
<keyword evidence="16 29" id="KW-0223">Dioxygenase</keyword>
<evidence type="ECO:0000256" key="24">
    <source>
        <dbReference type="ARBA" id="ARBA00033727"/>
    </source>
</evidence>
<dbReference type="GO" id="GO:0003868">
    <property type="term" value="F:4-hydroxyphenylpyruvate dioxygenase activity"/>
    <property type="evidence" value="ECO:0007669"/>
    <property type="project" value="UniProtKB-EC"/>
</dbReference>
<dbReference type="InterPro" id="IPR029068">
    <property type="entry name" value="Glyas_Bleomycin-R_OHBP_Dase"/>
</dbReference>
<keyword evidence="20 26" id="KW-0040">ANK repeat</keyword>
<accession>A0A226DGL3</accession>
<dbReference type="OrthoDB" id="5958958at2759"/>
<keyword evidence="18" id="KW-0408">Iron</keyword>
<evidence type="ECO:0000256" key="19">
    <source>
        <dbReference type="ARBA" id="ARBA00023034"/>
    </source>
</evidence>
<comment type="catalytic activity">
    <reaction evidence="25">
        <text>3-(4-hydroxyphenyl)pyruvate + O2 = homogentisate + CO2</text>
        <dbReference type="Rhea" id="RHEA:16189"/>
        <dbReference type="ChEBI" id="CHEBI:15379"/>
        <dbReference type="ChEBI" id="CHEBI:16169"/>
        <dbReference type="ChEBI" id="CHEBI:16526"/>
        <dbReference type="ChEBI" id="CHEBI:36242"/>
        <dbReference type="EC" id="1.13.11.27"/>
    </reaction>
    <physiologicalReaction direction="left-to-right" evidence="25">
        <dbReference type="Rhea" id="RHEA:16190"/>
    </physiologicalReaction>
</comment>
<evidence type="ECO:0000256" key="7">
    <source>
        <dbReference type="ARBA" id="ARBA00011738"/>
    </source>
</evidence>
<dbReference type="InterPro" id="IPR005956">
    <property type="entry name" value="4OHPhenylPyrv_dOase"/>
</dbReference>
<dbReference type="SUPFAM" id="SSF52540">
    <property type="entry name" value="P-loop containing nucleoside triphosphate hydrolases"/>
    <property type="match status" value="1"/>
</dbReference>
<keyword evidence="29" id="KW-0670">Pyruvate</keyword>
<dbReference type="SUPFAM" id="SSF54593">
    <property type="entry name" value="Glyoxalase/Bleomycin resistance protein/Dihydroxybiphenyl dioxygenase"/>
    <property type="match status" value="1"/>
</dbReference>
<dbReference type="CDD" id="cd07250">
    <property type="entry name" value="HPPD_C_like"/>
    <property type="match status" value="1"/>
</dbReference>
<evidence type="ECO:0000256" key="5">
    <source>
        <dbReference type="ARBA" id="ARBA00005162"/>
    </source>
</evidence>
<dbReference type="PROSITE" id="PS50297">
    <property type="entry name" value="ANK_REP_REGION"/>
    <property type="match status" value="1"/>
</dbReference>
<dbReference type="PROSITE" id="PS50088">
    <property type="entry name" value="ANK_REPEAT"/>
    <property type="match status" value="1"/>
</dbReference>
<evidence type="ECO:0000256" key="21">
    <source>
        <dbReference type="ARBA" id="ARBA00023136"/>
    </source>
</evidence>
<evidence type="ECO:0000259" key="28">
    <source>
        <dbReference type="PROSITE" id="PS51819"/>
    </source>
</evidence>
<dbReference type="InterPro" id="IPR041735">
    <property type="entry name" value="4OHPhenylPyrv_dOase_C"/>
</dbReference>
<keyword evidence="10" id="KW-0963">Cytoplasm</keyword>
<evidence type="ECO:0000256" key="17">
    <source>
        <dbReference type="ARBA" id="ARBA00023002"/>
    </source>
</evidence>
<keyword evidence="12" id="KW-0479">Metal-binding</keyword>
<feature type="region of interest" description="Disordered" evidence="27">
    <location>
        <begin position="97"/>
        <end position="146"/>
    </location>
</feature>
<evidence type="ECO:0000256" key="20">
    <source>
        <dbReference type="ARBA" id="ARBA00023043"/>
    </source>
</evidence>
<evidence type="ECO:0000256" key="6">
    <source>
        <dbReference type="ARBA" id="ARBA00005877"/>
    </source>
</evidence>
<dbReference type="Pfam" id="PF25520">
    <property type="entry name" value="AAA_lid_TANC1"/>
    <property type="match status" value="1"/>
</dbReference>
<comment type="subunit">
    <text evidence="7">Homodimer.</text>
</comment>
<keyword evidence="11" id="KW-0597">Phosphoprotein</keyword>
<evidence type="ECO:0000256" key="3">
    <source>
        <dbReference type="ARBA" id="ARBA00004406"/>
    </source>
</evidence>
<feature type="compositionally biased region" description="Gly residues" evidence="27">
    <location>
        <begin position="32"/>
        <end position="42"/>
    </location>
</feature>